<name>A0A3M7TW83_9BACI</name>
<accession>A0A3M7TW83</accession>
<keyword evidence="3" id="KW-1185">Reference proteome</keyword>
<dbReference type="EMBL" id="RHIB01000001">
    <property type="protein sequence ID" value="RNA69551.1"/>
    <property type="molecule type" value="Genomic_DNA"/>
</dbReference>
<gene>
    <name evidence="2" type="ORF">EBO34_06340</name>
</gene>
<organism evidence="2 3">
    <name type="scientific">Alteribacter keqinensis</name>
    <dbReference type="NCBI Taxonomy" id="2483800"/>
    <lineage>
        <taxon>Bacteria</taxon>
        <taxon>Bacillati</taxon>
        <taxon>Bacillota</taxon>
        <taxon>Bacilli</taxon>
        <taxon>Bacillales</taxon>
        <taxon>Bacillaceae</taxon>
        <taxon>Alteribacter</taxon>
    </lineage>
</organism>
<dbReference type="NCBIfam" id="NF005825">
    <property type="entry name" value="PRK07714.1"/>
    <property type="match status" value="1"/>
</dbReference>
<dbReference type="OrthoDB" id="9794863at2"/>
<dbReference type="InterPro" id="IPR029064">
    <property type="entry name" value="Ribosomal_eL30-like_sf"/>
</dbReference>
<evidence type="ECO:0000259" key="1">
    <source>
        <dbReference type="Pfam" id="PF01248"/>
    </source>
</evidence>
<feature type="domain" description="Ribosomal protein eL8/eL30/eS12/Gadd45" evidence="1">
    <location>
        <begin position="5"/>
        <end position="94"/>
    </location>
</feature>
<sequence length="99" mass="10967">MKDKALNLIGLAYRARAVVTGEEIVLQSMRKKKLHLVILSEDASDNTKKKIADKSTYYNVPLVITGDRETLGHAIGKNERVVLGVEESGFAKKLQSLLE</sequence>
<reference evidence="2 3" key="1">
    <citation type="submission" date="2018-10" db="EMBL/GenBank/DDBJ databases">
        <title>Bacillus Keqinensis sp. nov., a moderately halophilic bacterium isolated from a saline-alkaline lake.</title>
        <authorList>
            <person name="Wang H."/>
        </authorList>
    </citation>
    <scope>NUCLEOTIDE SEQUENCE [LARGE SCALE GENOMIC DNA]</scope>
    <source>
        <strain evidence="2 3">KQ-3</strain>
    </source>
</reference>
<evidence type="ECO:0000313" key="2">
    <source>
        <dbReference type="EMBL" id="RNA69551.1"/>
    </source>
</evidence>
<proteinExistence type="predicted"/>
<dbReference type="SUPFAM" id="SSF55315">
    <property type="entry name" value="L30e-like"/>
    <property type="match status" value="1"/>
</dbReference>
<dbReference type="InterPro" id="IPR004038">
    <property type="entry name" value="Ribosomal_eL8/eL30/eS12/Gad45"/>
</dbReference>
<comment type="caution">
    <text evidence="2">The sequence shown here is derived from an EMBL/GenBank/DDBJ whole genome shotgun (WGS) entry which is preliminary data.</text>
</comment>
<dbReference type="Gene3D" id="3.30.1330.30">
    <property type="match status" value="1"/>
</dbReference>
<dbReference type="AlphaFoldDB" id="A0A3M7TW83"/>
<evidence type="ECO:0000313" key="3">
    <source>
        <dbReference type="Proteomes" id="UP000278746"/>
    </source>
</evidence>
<protein>
    <submittedName>
        <fullName evidence="2">YlxQ family RNA-binding protein</fullName>
    </submittedName>
</protein>
<dbReference type="RefSeq" id="WP_122897068.1">
    <property type="nucleotide sequence ID" value="NZ_RHIB01000001.1"/>
</dbReference>
<dbReference type="Pfam" id="PF01248">
    <property type="entry name" value="Ribosomal_L7Ae"/>
    <property type="match status" value="1"/>
</dbReference>
<dbReference type="Proteomes" id="UP000278746">
    <property type="component" value="Unassembled WGS sequence"/>
</dbReference>